<evidence type="ECO:0000256" key="2">
    <source>
        <dbReference type="ARBA" id="ARBA00022723"/>
    </source>
</evidence>
<keyword evidence="3 5" id="KW-0378">Hydrolase</keyword>
<dbReference type="SUPFAM" id="SSF51556">
    <property type="entry name" value="Metallo-dependent hydrolases"/>
    <property type="match status" value="1"/>
</dbReference>
<keyword evidence="2 5" id="KW-0479">Metal-binding</keyword>
<dbReference type="Proteomes" id="UP001321450">
    <property type="component" value="Chromosome"/>
</dbReference>
<dbReference type="Pfam" id="PF01979">
    <property type="entry name" value="Amidohydro_1"/>
    <property type="match status" value="1"/>
</dbReference>
<feature type="binding site" evidence="5">
    <location>
        <position position="306"/>
    </location>
    <ligand>
        <name>substrate</name>
    </ligand>
</feature>
<comment type="cofactor">
    <cofactor evidence="5">
        <name>Zn(2+)</name>
        <dbReference type="ChEBI" id="CHEBI:29105"/>
    </cofactor>
    <text evidence="5">Binds 1 zinc ion per subunit.</text>
</comment>
<comment type="catalytic activity">
    <reaction evidence="5">
        <text>S-methyl-5'-thioadenosine + H2O + H(+) = S-methyl-5'-thioinosine + NH4(+)</text>
        <dbReference type="Rhea" id="RHEA:25025"/>
        <dbReference type="ChEBI" id="CHEBI:15377"/>
        <dbReference type="ChEBI" id="CHEBI:15378"/>
        <dbReference type="ChEBI" id="CHEBI:17509"/>
        <dbReference type="ChEBI" id="CHEBI:28938"/>
        <dbReference type="ChEBI" id="CHEBI:48595"/>
        <dbReference type="EC" id="3.5.4.31"/>
    </reaction>
</comment>
<dbReference type="PANTHER" id="PTHR43794:SF11">
    <property type="entry name" value="AMIDOHYDROLASE-RELATED DOMAIN-CONTAINING PROTEIN"/>
    <property type="match status" value="1"/>
</dbReference>
<feature type="binding site" evidence="5">
    <location>
        <position position="306"/>
    </location>
    <ligand>
        <name>Zn(2+)</name>
        <dbReference type="ChEBI" id="CHEBI:29105"/>
    </ligand>
</feature>
<comment type="similarity">
    <text evidence="1">Belongs to the metallo-dependent hydrolases superfamily. ATZ/TRZ family.</text>
</comment>
<organism evidence="7 8">
    <name type="scientific">Methylomarinovum tepidoasis</name>
    <dbReference type="NCBI Taxonomy" id="2840183"/>
    <lineage>
        <taxon>Bacteria</taxon>
        <taxon>Pseudomonadati</taxon>
        <taxon>Pseudomonadota</taxon>
        <taxon>Gammaproteobacteria</taxon>
        <taxon>Methylococcales</taxon>
        <taxon>Methylothermaceae</taxon>
        <taxon>Methylomarinovum</taxon>
    </lineage>
</organism>
<dbReference type="RefSeq" id="WP_286293499.1">
    <property type="nucleotide sequence ID" value="NZ_AP024718.1"/>
</dbReference>
<proteinExistence type="inferred from homology"/>
<feature type="binding site" evidence="5">
    <location>
        <position position="71"/>
    </location>
    <ligand>
        <name>Zn(2+)</name>
        <dbReference type="ChEBI" id="CHEBI:29105"/>
    </ligand>
</feature>
<dbReference type="GO" id="GO:0050270">
    <property type="term" value="F:S-adenosylhomocysteine deaminase activity"/>
    <property type="evidence" value="ECO:0007669"/>
    <property type="project" value="UniProtKB-UniRule"/>
</dbReference>
<comment type="caution">
    <text evidence="5">Lacks conserved residue(s) required for the propagation of feature annotation.</text>
</comment>
<comment type="similarity">
    <text evidence="5">Belongs to the metallo-dependent hydrolases superfamily. MTA/SAH deaminase family.</text>
</comment>
<keyword evidence="4 5" id="KW-0862">Zinc</keyword>
<dbReference type="InterPro" id="IPR023512">
    <property type="entry name" value="Deaminase_MtaD/DadD"/>
</dbReference>
<dbReference type="EMBL" id="AP024718">
    <property type="protein sequence ID" value="BCX88382.1"/>
    <property type="molecule type" value="Genomic_DNA"/>
</dbReference>
<protein>
    <recommendedName>
        <fullName evidence="5">5-methylthioadenosine/S-adenosylhomocysteine deaminase</fullName>
        <shortName evidence="5">MTA/SAH deaminase</shortName>
        <ecNumber evidence="5">3.5.4.28</ecNumber>
        <ecNumber evidence="5">3.5.4.31</ecNumber>
    </recommendedName>
</protein>
<dbReference type="KEGG" id="meiy:MIN45_P0751"/>
<evidence type="ECO:0000313" key="7">
    <source>
        <dbReference type="EMBL" id="BCX88382.1"/>
    </source>
</evidence>
<dbReference type="GO" id="GO:0090614">
    <property type="term" value="F:5'-methylthioadenosine deaminase activity"/>
    <property type="evidence" value="ECO:0007669"/>
    <property type="project" value="UniProtKB-UniRule"/>
</dbReference>
<keyword evidence="8" id="KW-1185">Reference proteome</keyword>
<dbReference type="EC" id="3.5.4.28" evidence="5"/>
<dbReference type="InterPro" id="IPR050287">
    <property type="entry name" value="MTA/SAH_deaminase"/>
</dbReference>
<dbReference type="EC" id="3.5.4.31" evidence="5"/>
<dbReference type="InterPro" id="IPR032466">
    <property type="entry name" value="Metal_Hydrolase"/>
</dbReference>
<feature type="binding site" evidence="5">
    <location>
        <position position="69"/>
    </location>
    <ligand>
        <name>Zn(2+)</name>
        <dbReference type="ChEBI" id="CHEBI:29105"/>
    </ligand>
</feature>
<comment type="catalytic activity">
    <reaction evidence="5">
        <text>S-adenosyl-L-homocysteine + H2O + H(+) = S-inosyl-L-homocysteine + NH4(+)</text>
        <dbReference type="Rhea" id="RHEA:20716"/>
        <dbReference type="ChEBI" id="CHEBI:15377"/>
        <dbReference type="ChEBI" id="CHEBI:15378"/>
        <dbReference type="ChEBI" id="CHEBI:28938"/>
        <dbReference type="ChEBI" id="CHEBI:57856"/>
        <dbReference type="ChEBI" id="CHEBI:57985"/>
        <dbReference type="EC" id="3.5.4.28"/>
    </reaction>
</comment>
<evidence type="ECO:0000256" key="4">
    <source>
        <dbReference type="ARBA" id="ARBA00022833"/>
    </source>
</evidence>
<feature type="binding site" evidence="5">
    <location>
        <position position="98"/>
    </location>
    <ligand>
        <name>substrate</name>
    </ligand>
</feature>
<reference evidence="8" key="1">
    <citation type="journal article" date="2024" name="Int. J. Syst. Evol. Microbiol.">
        <title>Methylomarinovum tepidoasis sp. nov., a moderately thermophilic methanotroph of the family Methylothermaceae isolated from a deep-sea hydrothermal field.</title>
        <authorList>
            <person name="Hirayama H."/>
            <person name="Takaki Y."/>
            <person name="Abe M."/>
            <person name="Miyazaki M."/>
            <person name="Uematsu K."/>
            <person name="Matsui Y."/>
            <person name="Takai K."/>
        </authorList>
    </citation>
    <scope>NUCLEOTIDE SEQUENCE [LARGE SCALE GENOMIC DNA]</scope>
    <source>
        <strain evidence="8">IN45</strain>
    </source>
</reference>
<dbReference type="PANTHER" id="PTHR43794">
    <property type="entry name" value="AMINOHYDROLASE SSNA-RELATED"/>
    <property type="match status" value="1"/>
</dbReference>
<accession>A0AAU9C928</accession>
<evidence type="ECO:0000256" key="5">
    <source>
        <dbReference type="HAMAP-Rule" id="MF_01281"/>
    </source>
</evidence>
<dbReference type="HAMAP" id="MF_01281">
    <property type="entry name" value="MTA_SAH_deamin"/>
    <property type="match status" value="1"/>
</dbReference>
<dbReference type="SUPFAM" id="SSF51338">
    <property type="entry name" value="Composite domain of metallo-dependent hydrolases"/>
    <property type="match status" value="1"/>
</dbReference>
<dbReference type="CDD" id="cd01298">
    <property type="entry name" value="ATZ_TRZ_like"/>
    <property type="match status" value="1"/>
</dbReference>
<dbReference type="AlphaFoldDB" id="A0AAU9C928"/>
<evidence type="ECO:0000259" key="6">
    <source>
        <dbReference type="Pfam" id="PF01979"/>
    </source>
</evidence>
<gene>
    <name evidence="5" type="primary">mtaD</name>
    <name evidence="7" type="ORF">MIN45_P0751</name>
</gene>
<feature type="domain" description="Amidohydrolase-related" evidence="6">
    <location>
        <begin position="61"/>
        <end position="409"/>
    </location>
</feature>
<dbReference type="InterPro" id="IPR011059">
    <property type="entry name" value="Metal-dep_hydrolase_composite"/>
</dbReference>
<sequence>MEPVDILIQAGWIIPVVPAGELLVDGAVAVADGRIVALCSREEAERRFQAAETVSLPDHALIPGLVNAHTHAAMTLLRGITDDVPLMEWLNDHIWPREVRWVDADFVRTGTRLAVAEMLRSGTTCFADMYFFPDAAWEVVRETGIRAALGLIFVDFPTPWARCPEEYLEKNRALLQNCPADDQIQWLLAPHAPYSVGDATFERIAELADHANLRVHLHLHETAQEIHESLDRYGERPLARLDRLELVNECLLAAHMVHLTEEEIETVAERGVHVLHCPESNLKLASGFCPVARLADRDAALALGTDGAASNNDLDLIGEMRTAALLAKGVAGDPEALPAARVLEMATLGGAEALHFDHCIGSLEPGKYADIVAVDLGRPETQPCYDPISQIVYAATREQVTDVWVGGQQLLTQRRLTRLDWTALKAEIRPWEIRLAEPLEQLE</sequence>
<dbReference type="FunFam" id="3.20.20.140:FF:000014">
    <property type="entry name" value="5-methylthioadenosine/S-adenosylhomocysteine deaminase"/>
    <property type="match status" value="1"/>
</dbReference>
<dbReference type="Gene3D" id="2.30.40.10">
    <property type="entry name" value="Urease, subunit C, domain 1"/>
    <property type="match status" value="1"/>
</dbReference>
<comment type="function">
    <text evidence="5">Catalyzes the deamination of 5-methylthioadenosine and S-adenosyl-L-homocysteine into 5-methylthioinosine and S-inosyl-L-homocysteine, respectively. Is also able to deaminate adenosine.</text>
</comment>
<evidence type="ECO:0000256" key="1">
    <source>
        <dbReference type="ARBA" id="ARBA00006745"/>
    </source>
</evidence>
<evidence type="ECO:0000256" key="3">
    <source>
        <dbReference type="ARBA" id="ARBA00022801"/>
    </source>
</evidence>
<dbReference type="NCBIfam" id="NF006549">
    <property type="entry name" value="PRK09045.1"/>
    <property type="match status" value="1"/>
</dbReference>
<feature type="binding site" evidence="5">
    <location>
        <position position="218"/>
    </location>
    <ligand>
        <name>Zn(2+)</name>
        <dbReference type="ChEBI" id="CHEBI:29105"/>
    </ligand>
</feature>
<feature type="binding site" evidence="5">
    <location>
        <position position="221"/>
    </location>
    <ligand>
        <name>substrate</name>
    </ligand>
</feature>
<feature type="binding site" evidence="5">
    <location>
        <position position="191"/>
    </location>
    <ligand>
        <name>substrate</name>
    </ligand>
</feature>
<dbReference type="Gene3D" id="3.20.20.140">
    <property type="entry name" value="Metal-dependent hydrolases"/>
    <property type="match status" value="1"/>
</dbReference>
<dbReference type="GO" id="GO:0046872">
    <property type="term" value="F:metal ion binding"/>
    <property type="evidence" value="ECO:0007669"/>
    <property type="project" value="UniProtKB-KW"/>
</dbReference>
<evidence type="ECO:0000313" key="8">
    <source>
        <dbReference type="Proteomes" id="UP001321450"/>
    </source>
</evidence>
<dbReference type="InterPro" id="IPR006680">
    <property type="entry name" value="Amidohydro-rel"/>
</dbReference>
<name>A0AAU9C928_9GAMM</name>